<dbReference type="EMBL" id="OX451739">
    <property type="protein sequence ID" value="CAI8608488.1"/>
    <property type="molecule type" value="Genomic_DNA"/>
</dbReference>
<reference evidence="3 4" key="1">
    <citation type="submission" date="2023-01" db="EMBL/GenBank/DDBJ databases">
        <authorList>
            <person name="Kreplak J."/>
        </authorList>
    </citation>
    <scope>NUCLEOTIDE SEQUENCE [LARGE SCALE GENOMIC DNA]</scope>
</reference>
<name>A0AAV1AH91_VICFA</name>
<evidence type="ECO:0000259" key="1">
    <source>
        <dbReference type="Pfam" id="PF24626"/>
    </source>
</evidence>
<feature type="domain" description="Tf2-1-like SH3-like" evidence="1">
    <location>
        <begin position="145"/>
        <end position="201"/>
    </location>
</feature>
<keyword evidence="4" id="KW-1185">Reference proteome</keyword>
<dbReference type="Pfam" id="PF24626">
    <property type="entry name" value="SH3_Tf2-1"/>
    <property type="match status" value="1"/>
</dbReference>
<dbReference type="InterPro" id="IPR056924">
    <property type="entry name" value="SH3_Tf2-1"/>
</dbReference>
<dbReference type="Proteomes" id="UP001157006">
    <property type="component" value="Chromosome 4"/>
</dbReference>
<dbReference type="AlphaFoldDB" id="A0AAV1AH91"/>
<proteinExistence type="predicted"/>
<sequence length="221" mass="24755">MTLYFWGGVLLKKGSYFLDRPSNKGNCDDETPCFSLSKSLGRVALRTMRRAASAFEWNLARAKGIPRPGVDWKKSKVIGLLNRNGDGSSGFKSPSLNWLDLYWPHPPLGKGELGWVRQGVRLDKIIRDARGLVTWESVVVLGGPVHLRKERFPRGQFAKLKPRADGPFKVLKRIGENAYKIELPAEYEVSETLKVSDLFPYYGEESTNDSGASLLQLDGEN</sequence>
<evidence type="ECO:0000313" key="3">
    <source>
        <dbReference type="EMBL" id="CAI8608488.1"/>
    </source>
</evidence>
<evidence type="ECO:0000313" key="2">
    <source>
        <dbReference type="EMBL" id="CAI8608479.1"/>
    </source>
</evidence>
<protein>
    <recommendedName>
        <fullName evidence="1">Tf2-1-like SH3-like domain-containing protein</fullName>
    </recommendedName>
</protein>
<dbReference type="EMBL" id="OX451739">
    <property type="protein sequence ID" value="CAI8608479.1"/>
    <property type="molecule type" value="Genomic_DNA"/>
</dbReference>
<gene>
    <name evidence="2" type="ORF">VFH_IV086720</name>
    <name evidence="3" type="ORF">VFH_IV087280</name>
</gene>
<organism evidence="3 4">
    <name type="scientific">Vicia faba</name>
    <name type="common">Broad bean</name>
    <name type="synonym">Faba vulgaris</name>
    <dbReference type="NCBI Taxonomy" id="3906"/>
    <lineage>
        <taxon>Eukaryota</taxon>
        <taxon>Viridiplantae</taxon>
        <taxon>Streptophyta</taxon>
        <taxon>Embryophyta</taxon>
        <taxon>Tracheophyta</taxon>
        <taxon>Spermatophyta</taxon>
        <taxon>Magnoliopsida</taxon>
        <taxon>eudicotyledons</taxon>
        <taxon>Gunneridae</taxon>
        <taxon>Pentapetalae</taxon>
        <taxon>rosids</taxon>
        <taxon>fabids</taxon>
        <taxon>Fabales</taxon>
        <taxon>Fabaceae</taxon>
        <taxon>Papilionoideae</taxon>
        <taxon>50 kb inversion clade</taxon>
        <taxon>NPAAA clade</taxon>
        <taxon>Hologalegina</taxon>
        <taxon>IRL clade</taxon>
        <taxon>Fabeae</taxon>
        <taxon>Vicia</taxon>
    </lineage>
</organism>
<evidence type="ECO:0000313" key="4">
    <source>
        <dbReference type="Proteomes" id="UP001157006"/>
    </source>
</evidence>
<accession>A0AAV1AH91</accession>